<proteinExistence type="predicted"/>
<feature type="region of interest" description="Disordered" evidence="1">
    <location>
        <begin position="1"/>
        <end position="26"/>
    </location>
</feature>
<gene>
    <name evidence="2" type="ORF">LSCM4_06154</name>
</gene>
<evidence type="ECO:0000313" key="3">
    <source>
        <dbReference type="Proteomes" id="UP000674143"/>
    </source>
</evidence>
<organism evidence="2 3">
    <name type="scientific">Leishmania orientalis</name>
    <dbReference type="NCBI Taxonomy" id="2249476"/>
    <lineage>
        <taxon>Eukaryota</taxon>
        <taxon>Discoba</taxon>
        <taxon>Euglenozoa</taxon>
        <taxon>Kinetoplastea</taxon>
        <taxon>Metakinetoplastina</taxon>
        <taxon>Trypanosomatida</taxon>
        <taxon>Trypanosomatidae</taxon>
        <taxon>Leishmaniinae</taxon>
        <taxon>Leishmania</taxon>
    </lineage>
</organism>
<dbReference type="KEGG" id="loi:92362013"/>
<accession>A0A836HPK4</accession>
<dbReference type="AlphaFoldDB" id="A0A836HPK4"/>
<evidence type="ECO:0000313" key="2">
    <source>
        <dbReference type="EMBL" id="KAG5480388.1"/>
    </source>
</evidence>
<evidence type="ECO:0000256" key="1">
    <source>
        <dbReference type="SAM" id="MobiDB-lite"/>
    </source>
</evidence>
<comment type="caution">
    <text evidence="2">The sequence shown here is derived from an EMBL/GenBank/DDBJ whole genome shotgun (WGS) entry which is preliminary data.</text>
</comment>
<sequence length="157" mass="17107">MPHSSFGVGERERTHAHGGGAGAHTRTRVSQLNEWIRLLKVCHVTTPATRVGARQEIPCFGVSSHTYAWMRTYTHTASAPPHTHSTHKHSTHNAALHCLVDRVIDSSPREGSDSLHQKLLCVVILQRRAKTERKEGGGGGREESTSTDGQGAAVAHR</sequence>
<protein>
    <submittedName>
        <fullName evidence="2">Uncharacterized protein</fullName>
    </submittedName>
</protein>
<reference evidence="2 3" key="1">
    <citation type="submission" date="2021-02" db="EMBL/GenBank/DDBJ databases">
        <title>Leishmania (Mundinia) orientalis Genome sequencing and assembly.</title>
        <authorList>
            <person name="Almutairi H."/>
            <person name="Gatherer D."/>
        </authorList>
    </citation>
    <scope>NUCLEOTIDE SEQUENCE [LARGE SCALE GENOMIC DNA]</scope>
    <source>
        <strain evidence="2">LSCM4</strain>
    </source>
</reference>
<dbReference type="RefSeq" id="XP_067063719.1">
    <property type="nucleotide sequence ID" value="XM_067208079.1"/>
</dbReference>
<feature type="region of interest" description="Disordered" evidence="1">
    <location>
        <begin position="130"/>
        <end position="157"/>
    </location>
</feature>
<dbReference type="Proteomes" id="UP000674143">
    <property type="component" value="Chromosome 20"/>
</dbReference>
<feature type="compositionally biased region" description="Basic and acidic residues" evidence="1">
    <location>
        <begin position="132"/>
        <end position="144"/>
    </location>
</feature>
<dbReference type="GeneID" id="92362013"/>
<name>A0A836HPK4_9TRYP</name>
<dbReference type="EMBL" id="JAFHLR010000020">
    <property type="protein sequence ID" value="KAG5480388.1"/>
    <property type="molecule type" value="Genomic_DNA"/>
</dbReference>
<keyword evidence="3" id="KW-1185">Reference proteome</keyword>